<comment type="caution">
    <text evidence="1">The sequence shown here is derived from an EMBL/GenBank/DDBJ whole genome shotgun (WGS) entry which is preliminary data.</text>
</comment>
<accession>A0ABV2ZRQ5</accession>
<dbReference type="Proteomes" id="UP001550739">
    <property type="component" value="Unassembled WGS sequence"/>
</dbReference>
<reference evidence="1 2" key="1">
    <citation type="submission" date="2024-06" db="EMBL/GenBank/DDBJ databases">
        <title>The Natural Products Discovery Center: Release of the First 8490 Sequenced Strains for Exploring Actinobacteria Biosynthetic Diversity.</title>
        <authorList>
            <person name="Kalkreuter E."/>
            <person name="Kautsar S.A."/>
            <person name="Yang D."/>
            <person name="Bader C.D."/>
            <person name="Teijaro C.N."/>
            <person name="Fluegel L."/>
            <person name="Davis C.M."/>
            <person name="Simpson J.R."/>
            <person name="Lauterbach L."/>
            <person name="Steele A.D."/>
            <person name="Gui C."/>
            <person name="Meng S."/>
            <person name="Li G."/>
            <person name="Viehrig K."/>
            <person name="Ye F."/>
            <person name="Su P."/>
            <person name="Kiefer A.F."/>
            <person name="Nichols A."/>
            <person name="Cepeda A.J."/>
            <person name="Yan W."/>
            <person name="Fan B."/>
            <person name="Jiang Y."/>
            <person name="Adhikari A."/>
            <person name="Zheng C.-J."/>
            <person name="Schuster L."/>
            <person name="Cowan T.M."/>
            <person name="Smanski M.J."/>
            <person name="Chevrette M.G."/>
            <person name="De Carvalho L.P.S."/>
            <person name="Shen B."/>
        </authorList>
    </citation>
    <scope>NUCLEOTIDE SEQUENCE [LARGE SCALE GENOMIC DNA]</scope>
    <source>
        <strain evidence="1 2">NPDC033843</strain>
    </source>
</reference>
<evidence type="ECO:0000313" key="2">
    <source>
        <dbReference type="Proteomes" id="UP001550739"/>
    </source>
</evidence>
<dbReference type="EMBL" id="JBEZVE010000019">
    <property type="protein sequence ID" value="MEU3785248.1"/>
    <property type="molecule type" value="Genomic_DNA"/>
</dbReference>
<sequence length="113" mass="12713">MAQNFETFKSEIERALSACEVEPREWCDVDAAAAYLTEDQHANAPDGFWTVVRRFRRTPEREAAIDRAILIDDLELELTGGCGRCGLEADWMCVACGRCNCDRHDDCTRPAGQ</sequence>
<keyword evidence="2" id="KW-1185">Reference proteome</keyword>
<name>A0ABV2ZRQ5_9ACTN</name>
<organism evidence="1 2">
    <name type="scientific">Streptomyces sp. 900129855</name>
    <dbReference type="NCBI Taxonomy" id="3155129"/>
    <lineage>
        <taxon>Bacteria</taxon>
        <taxon>Bacillati</taxon>
        <taxon>Actinomycetota</taxon>
        <taxon>Actinomycetes</taxon>
        <taxon>Kitasatosporales</taxon>
        <taxon>Streptomycetaceae</taxon>
        <taxon>Streptomyces</taxon>
    </lineage>
</organism>
<dbReference type="RefSeq" id="WP_334580138.1">
    <property type="nucleotide sequence ID" value="NZ_JBEZVE010000019.1"/>
</dbReference>
<gene>
    <name evidence="1" type="ORF">AB0E89_32725</name>
</gene>
<proteinExistence type="predicted"/>
<evidence type="ECO:0000313" key="1">
    <source>
        <dbReference type="EMBL" id="MEU3785248.1"/>
    </source>
</evidence>
<protein>
    <submittedName>
        <fullName evidence="1">Uncharacterized protein</fullName>
    </submittedName>
</protein>